<dbReference type="InterPro" id="IPR038109">
    <property type="entry name" value="DNA_bind_recomb_sf"/>
</dbReference>
<dbReference type="Pfam" id="PF07508">
    <property type="entry name" value="Recombinase"/>
    <property type="match status" value="1"/>
</dbReference>
<dbReference type="Pfam" id="PF00239">
    <property type="entry name" value="Resolvase"/>
    <property type="match status" value="1"/>
</dbReference>
<dbReference type="PANTHER" id="PTHR30461:SF23">
    <property type="entry name" value="DNA RECOMBINASE-RELATED"/>
    <property type="match status" value="1"/>
</dbReference>
<evidence type="ECO:0000259" key="1">
    <source>
        <dbReference type="PROSITE" id="PS51737"/>
    </source>
</evidence>
<keyword evidence="3" id="KW-1185">Reference proteome</keyword>
<evidence type="ECO:0000313" key="3">
    <source>
        <dbReference type="Proteomes" id="UP001276854"/>
    </source>
</evidence>
<sequence length="420" mass="47620">MRGQYITALYLRVSDEDENLSESCESESISGQRLLLQDFVSRHRELSCGSIIELVDDGFSGTNFDRPGIKKLLELAKAHQVNCIIVKDFSRFGRNYLEVGNYLEQIFPFLGIRFLSVNDHFDSFENMGAAGAIEVGFKNIIHEAYSKDLSEKIKSVRSLKVNQGKFVTAFAPYGYRKAESSKNQLVIDEECAAVVRRIFALSLNGMGTTAIARFLNKEGVPSPLMVRTKRNEKFQCKGCKEPAHWTAGTVSRILSDQRYAGDAVYGKIVPEEAGSRKGVRIPQENWIIVPDAHPGIIERKNFMKVQSKKKKYSRGKKTIETDVQMETAIVVYLQLLSLIVQKDSTKKNQRNAFTLYERLKAGKIPENTYIKKVAEMEVELSYNPLSHLTDEGVNEFVRKIDAQTGKRKTIVWDFQDIFCP</sequence>
<dbReference type="SUPFAM" id="SSF53041">
    <property type="entry name" value="Resolvase-like"/>
    <property type="match status" value="1"/>
</dbReference>
<reference evidence="2 3" key="1">
    <citation type="submission" date="2023-10" db="EMBL/GenBank/DDBJ databases">
        <title>A novel Glycoside Hydrolase 43-Like Enzyme from Clostrdium boliviensis is an Endo-xylanase, and a Candidate for Xylooligosaccharides Production from Different Xylan Substrates.</title>
        <authorList>
            <person name="Alvarez M.T."/>
            <person name="Rocabado-Villegas L.R."/>
            <person name="Salas-Veizaga D.M."/>
            <person name="Linares-Pasten J.A."/>
            <person name="Gudmundsdottir E.E."/>
            <person name="Hreggvidsson G.O."/>
            <person name="Adlercreutz P."/>
            <person name="Nordberg Karlsson E."/>
        </authorList>
    </citation>
    <scope>NUCLEOTIDE SEQUENCE [LARGE SCALE GENOMIC DNA]</scope>
    <source>
        <strain evidence="2 3">E-1</strain>
    </source>
</reference>
<dbReference type="InterPro" id="IPR011109">
    <property type="entry name" value="DNA_bind_recombinase_dom"/>
</dbReference>
<dbReference type="InterPro" id="IPR036162">
    <property type="entry name" value="Resolvase-like_N_sf"/>
</dbReference>
<evidence type="ECO:0000313" key="2">
    <source>
        <dbReference type="EMBL" id="MDW2798844.1"/>
    </source>
</evidence>
<dbReference type="PANTHER" id="PTHR30461">
    <property type="entry name" value="DNA-INVERTASE FROM LAMBDOID PROPHAGE"/>
    <property type="match status" value="1"/>
</dbReference>
<dbReference type="PROSITE" id="PS51737">
    <property type="entry name" value="RECOMBINASE_DNA_BIND"/>
    <property type="match status" value="1"/>
</dbReference>
<comment type="caution">
    <text evidence="2">The sequence shown here is derived from an EMBL/GenBank/DDBJ whole genome shotgun (WGS) entry which is preliminary data.</text>
</comment>
<organism evidence="2 3">
    <name type="scientific">Clostridium boliviensis</name>
    <dbReference type="NCBI Taxonomy" id="318465"/>
    <lineage>
        <taxon>Bacteria</taxon>
        <taxon>Bacillati</taxon>
        <taxon>Bacillota</taxon>
        <taxon>Clostridia</taxon>
        <taxon>Eubacteriales</taxon>
        <taxon>Clostridiaceae</taxon>
        <taxon>Clostridium</taxon>
    </lineage>
</organism>
<dbReference type="Gene3D" id="3.90.1750.20">
    <property type="entry name" value="Putative Large Serine Recombinase, Chain B, Domain 2"/>
    <property type="match status" value="1"/>
</dbReference>
<protein>
    <submittedName>
        <fullName evidence="2">Recombinase family protein</fullName>
    </submittedName>
</protein>
<dbReference type="RefSeq" id="WP_318065050.1">
    <property type="nucleotide sequence ID" value="NZ_JAWONS010000240.1"/>
</dbReference>
<dbReference type="EMBL" id="JAWONS010000240">
    <property type="protein sequence ID" value="MDW2798844.1"/>
    <property type="molecule type" value="Genomic_DNA"/>
</dbReference>
<feature type="domain" description="Recombinase" evidence="1">
    <location>
        <begin position="172"/>
        <end position="315"/>
    </location>
</feature>
<accession>A0ABU4GMM9</accession>
<dbReference type="Gene3D" id="3.40.50.1390">
    <property type="entry name" value="Resolvase, N-terminal catalytic domain"/>
    <property type="match status" value="1"/>
</dbReference>
<proteinExistence type="predicted"/>
<name>A0ABU4GMM9_9CLOT</name>
<dbReference type="InterPro" id="IPR006119">
    <property type="entry name" value="Resolv_N"/>
</dbReference>
<dbReference type="InterPro" id="IPR050639">
    <property type="entry name" value="SSR_resolvase"/>
</dbReference>
<gene>
    <name evidence="2" type="ORF">RZO55_14800</name>
</gene>
<dbReference type="SMART" id="SM00857">
    <property type="entry name" value="Resolvase"/>
    <property type="match status" value="1"/>
</dbReference>
<dbReference type="Proteomes" id="UP001276854">
    <property type="component" value="Unassembled WGS sequence"/>
</dbReference>